<name>A0A6J1TZC1_9SAUR</name>
<evidence type="ECO:0000313" key="6">
    <source>
        <dbReference type="RefSeq" id="XP_026523420.1"/>
    </source>
</evidence>
<reference evidence="6" key="1">
    <citation type="submission" date="2025-08" db="UniProtKB">
        <authorList>
            <consortium name="RefSeq"/>
        </authorList>
    </citation>
    <scope>IDENTIFICATION</scope>
</reference>
<protein>
    <submittedName>
        <fullName evidence="6">Leucine-rich repeat-containing G-protein coupled receptor 5-like</fullName>
    </submittedName>
</protein>
<feature type="signal peptide" evidence="4">
    <location>
        <begin position="1"/>
        <end position="27"/>
    </location>
</feature>
<keyword evidence="3" id="KW-0677">Repeat</keyword>
<keyword evidence="5" id="KW-1185">Reference proteome</keyword>
<organism evidence="5 6">
    <name type="scientific">Notechis scutatus</name>
    <name type="common">mainland tiger snake</name>
    <dbReference type="NCBI Taxonomy" id="8663"/>
    <lineage>
        <taxon>Eukaryota</taxon>
        <taxon>Metazoa</taxon>
        <taxon>Chordata</taxon>
        <taxon>Craniata</taxon>
        <taxon>Vertebrata</taxon>
        <taxon>Euteleostomi</taxon>
        <taxon>Lepidosauria</taxon>
        <taxon>Squamata</taxon>
        <taxon>Bifurcata</taxon>
        <taxon>Unidentata</taxon>
        <taxon>Episquamata</taxon>
        <taxon>Toxicofera</taxon>
        <taxon>Serpentes</taxon>
        <taxon>Colubroidea</taxon>
        <taxon>Elapidae</taxon>
        <taxon>Hydrophiinae</taxon>
        <taxon>Notechis</taxon>
    </lineage>
</organism>
<dbReference type="PANTHER" id="PTHR24369:SF210">
    <property type="entry name" value="CHAOPTIN-RELATED"/>
    <property type="match status" value="1"/>
</dbReference>
<dbReference type="InterPro" id="IPR032675">
    <property type="entry name" value="LRR_dom_sf"/>
</dbReference>
<evidence type="ECO:0000313" key="5">
    <source>
        <dbReference type="Proteomes" id="UP000504612"/>
    </source>
</evidence>
<dbReference type="Pfam" id="PF13855">
    <property type="entry name" value="LRR_8"/>
    <property type="match status" value="1"/>
</dbReference>
<evidence type="ECO:0000256" key="2">
    <source>
        <dbReference type="ARBA" id="ARBA00022729"/>
    </source>
</evidence>
<accession>A0A6J1TZC1</accession>
<dbReference type="Gene3D" id="3.80.10.10">
    <property type="entry name" value="Ribonuclease Inhibitor"/>
    <property type="match status" value="1"/>
</dbReference>
<feature type="chain" id="PRO_5026683121" evidence="4">
    <location>
        <begin position="28"/>
        <end position="140"/>
    </location>
</feature>
<dbReference type="PANTHER" id="PTHR24369">
    <property type="entry name" value="ANTIGEN BSP, PUTATIVE-RELATED"/>
    <property type="match status" value="1"/>
</dbReference>
<dbReference type="RefSeq" id="XP_026523420.1">
    <property type="nucleotide sequence ID" value="XM_026667635.1"/>
</dbReference>
<evidence type="ECO:0000256" key="3">
    <source>
        <dbReference type="ARBA" id="ARBA00022737"/>
    </source>
</evidence>
<dbReference type="InterPro" id="IPR001611">
    <property type="entry name" value="Leu-rich_rpt"/>
</dbReference>
<sequence>MDTAAVAAVPARMLLLLSLLRLPSGLGTRQRSCPGFCHCEPDGMLLRVDCADLGLTDMPANLSIFTSYLDLSMNNISKLPLNSLHKFRFLEELRLAGNSLTYIPKGAFAGLFRLKVLIFQNQFTHDISIFEQYQRKSDFI</sequence>
<gene>
    <name evidence="6" type="primary">LOC113412174</name>
</gene>
<dbReference type="AlphaFoldDB" id="A0A6J1TZC1"/>
<evidence type="ECO:0000256" key="1">
    <source>
        <dbReference type="ARBA" id="ARBA00022614"/>
    </source>
</evidence>
<dbReference type="KEGG" id="nss:113412174"/>
<dbReference type="GO" id="GO:0005886">
    <property type="term" value="C:plasma membrane"/>
    <property type="evidence" value="ECO:0007669"/>
    <property type="project" value="TreeGrafter"/>
</dbReference>
<dbReference type="Proteomes" id="UP000504612">
    <property type="component" value="Unplaced"/>
</dbReference>
<dbReference type="GeneID" id="113412174"/>
<dbReference type="InterPro" id="IPR050541">
    <property type="entry name" value="LRR_TM_domain-containing"/>
</dbReference>
<keyword evidence="2 4" id="KW-0732">Signal</keyword>
<evidence type="ECO:0000256" key="4">
    <source>
        <dbReference type="SAM" id="SignalP"/>
    </source>
</evidence>
<dbReference type="SUPFAM" id="SSF52058">
    <property type="entry name" value="L domain-like"/>
    <property type="match status" value="1"/>
</dbReference>
<proteinExistence type="predicted"/>
<keyword evidence="1" id="KW-0433">Leucine-rich repeat</keyword>